<keyword evidence="2" id="KW-0732">Signal</keyword>
<dbReference type="InterPro" id="IPR018378">
    <property type="entry name" value="C-type_lectin_CS"/>
</dbReference>
<keyword evidence="4" id="KW-0675">Receptor</keyword>
<sequence>MARSLCQFLMVVAFLTVTAADPNKCAVGWSFFEGSCYYVGAAGSNFTTAKKSCRDLDSKMVTISSPEENTFIKSILKDDDATGAWFGLVLTQKDLSFDWNNLDKRLPISFTDWGNKKVEVEMDIPENRKLSRDVQCASFSKQYDWAWESKPCDDSAGMKYVCKRCATEEICTSRTCFKLLCGKDRHLDAEYECNMVGGSLATIRSEEESKTIKDFLDKVSFTHGNWGQPGSEVWLAGTDANSEGDWYWETNEEQETISNDFTDWAPNEPNNAAKWGENCMAMSVGDWKWNDIECWVRKFSLCEIPDVNAITG</sequence>
<dbReference type="Gene3D" id="3.10.100.10">
    <property type="entry name" value="Mannose-Binding Protein A, subunit A"/>
    <property type="match status" value="2"/>
</dbReference>
<keyword evidence="1" id="KW-1015">Disulfide bond</keyword>
<comment type="caution">
    <text evidence="4">The sequence shown here is derived from an EMBL/GenBank/DDBJ whole genome shotgun (WGS) entry which is preliminary data.</text>
</comment>
<dbReference type="SMART" id="SM00034">
    <property type="entry name" value="CLECT"/>
    <property type="match status" value="2"/>
</dbReference>
<dbReference type="PROSITE" id="PS50041">
    <property type="entry name" value="C_TYPE_LECTIN_2"/>
    <property type="match status" value="2"/>
</dbReference>
<feature type="domain" description="C-type lectin" evidence="3">
    <location>
        <begin position="172"/>
        <end position="303"/>
    </location>
</feature>
<dbReference type="InterPro" id="IPR050111">
    <property type="entry name" value="C-type_lectin/snaclec_domain"/>
</dbReference>
<dbReference type="EMBL" id="BLXT01003739">
    <property type="protein sequence ID" value="GFO04413.1"/>
    <property type="molecule type" value="Genomic_DNA"/>
</dbReference>
<dbReference type="AlphaFoldDB" id="A0AAV4ACC5"/>
<dbReference type="Proteomes" id="UP000735302">
    <property type="component" value="Unassembled WGS sequence"/>
</dbReference>
<dbReference type="InterPro" id="IPR016187">
    <property type="entry name" value="CTDL_fold"/>
</dbReference>
<evidence type="ECO:0000256" key="1">
    <source>
        <dbReference type="ARBA" id="ARBA00023157"/>
    </source>
</evidence>
<protein>
    <submittedName>
        <fullName evidence="4">Macrophage mannose receptor 1-like</fullName>
    </submittedName>
</protein>
<feature type="chain" id="PRO_5043629589" evidence="2">
    <location>
        <begin position="21"/>
        <end position="312"/>
    </location>
</feature>
<evidence type="ECO:0000256" key="2">
    <source>
        <dbReference type="SAM" id="SignalP"/>
    </source>
</evidence>
<accession>A0AAV4ACC5</accession>
<dbReference type="SUPFAM" id="SSF56436">
    <property type="entry name" value="C-type lectin-like"/>
    <property type="match status" value="2"/>
</dbReference>
<organism evidence="4 5">
    <name type="scientific">Plakobranchus ocellatus</name>
    <dbReference type="NCBI Taxonomy" id="259542"/>
    <lineage>
        <taxon>Eukaryota</taxon>
        <taxon>Metazoa</taxon>
        <taxon>Spiralia</taxon>
        <taxon>Lophotrochozoa</taxon>
        <taxon>Mollusca</taxon>
        <taxon>Gastropoda</taxon>
        <taxon>Heterobranchia</taxon>
        <taxon>Euthyneura</taxon>
        <taxon>Panpulmonata</taxon>
        <taxon>Sacoglossa</taxon>
        <taxon>Placobranchoidea</taxon>
        <taxon>Plakobranchidae</taxon>
        <taxon>Plakobranchus</taxon>
    </lineage>
</organism>
<evidence type="ECO:0000259" key="3">
    <source>
        <dbReference type="PROSITE" id="PS50041"/>
    </source>
</evidence>
<name>A0AAV4ACC5_9GAST</name>
<reference evidence="4 5" key="1">
    <citation type="journal article" date="2021" name="Elife">
        <title>Chloroplast acquisition without the gene transfer in kleptoplastic sea slugs, Plakobranchus ocellatus.</title>
        <authorList>
            <person name="Maeda T."/>
            <person name="Takahashi S."/>
            <person name="Yoshida T."/>
            <person name="Shimamura S."/>
            <person name="Takaki Y."/>
            <person name="Nagai Y."/>
            <person name="Toyoda A."/>
            <person name="Suzuki Y."/>
            <person name="Arimoto A."/>
            <person name="Ishii H."/>
            <person name="Satoh N."/>
            <person name="Nishiyama T."/>
            <person name="Hasebe M."/>
            <person name="Maruyama T."/>
            <person name="Minagawa J."/>
            <person name="Obokata J."/>
            <person name="Shigenobu S."/>
        </authorList>
    </citation>
    <scope>NUCLEOTIDE SEQUENCE [LARGE SCALE GENOMIC DNA]</scope>
</reference>
<keyword evidence="5" id="KW-1185">Reference proteome</keyword>
<feature type="domain" description="C-type lectin" evidence="3">
    <location>
        <begin position="32"/>
        <end position="153"/>
    </location>
</feature>
<gene>
    <name evidence="4" type="ORF">PoB_003091800</name>
</gene>
<evidence type="ECO:0000313" key="5">
    <source>
        <dbReference type="Proteomes" id="UP000735302"/>
    </source>
</evidence>
<dbReference type="PANTHER" id="PTHR22803">
    <property type="entry name" value="MANNOSE, PHOSPHOLIPASE, LECTIN RECEPTOR RELATED"/>
    <property type="match status" value="1"/>
</dbReference>
<dbReference type="InterPro" id="IPR001304">
    <property type="entry name" value="C-type_lectin-like"/>
</dbReference>
<feature type="signal peptide" evidence="2">
    <location>
        <begin position="1"/>
        <end position="20"/>
    </location>
</feature>
<dbReference type="PROSITE" id="PS00615">
    <property type="entry name" value="C_TYPE_LECTIN_1"/>
    <property type="match status" value="1"/>
</dbReference>
<proteinExistence type="predicted"/>
<dbReference type="Pfam" id="PF00059">
    <property type="entry name" value="Lectin_C"/>
    <property type="match status" value="2"/>
</dbReference>
<evidence type="ECO:0000313" key="4">
    <source>
        <dbReference type="EMBL" id="GFO04413.1"/>
    </source>
</evidence>
<dbReference type="CDD" id="cd00037">
    <property type="entry name" value="CLECT"/>
    <property type="match status" value="2"/>
</dbReference>
<dbReference type="InterPro" id="IPR016186">
    <property type="entry name" value="C-type_lectin-like/link_sf"/>
</dbReference>